<comment type="caution">
    <text evidence="2">The sequence shown here is derived from an EMBL/GenBank/DDBJ whole genome shotgun (WGS) entry which is preliminary data.</text>
</comment>
<reference evidence="2" key="1">
    <citation type="journal article" date="2021" name="PeerJ">
        <title>Extensive microbial diversity within the chicken gut microbiome revealed by metagenomics and culture.</title>
        <authorList>
            <person name="Gilroy R."/>
            <person name="Ravi A."/>
            <person name="Getino M."/>
            <person name="Pursley I."/>
            <person name="Horton D.L."/>
            <person name="Alikhan N.F."/>
            <person name="Baker D."/>
            <person name="Gharbi K."/>
            <person name="Hall N."/>
            <person name="Watson M."/>
            <person name="Adriaenssens E.M."/>
            <person name="Foster-Nyarko E."/>
            <person name="Jarju S."/>
            <person name="Secka A."/>
            <person name="Antonio M."/>
            <person name="Oren A."/>
            <person name="Chaudhuri R.R."/>
            <person name="La Ragione R."/>
            <person name="Hildebrand F."/>
            <person name="Pallen M.J."/>
        </authorList>
    </citation>
    <scope>NUCLEOTIDE SEQUENCE</scope>
    <source>
        <strain evidence="2">G3-2149</strain>
    </source>
</reference>
<keyword evidence="1" id="KW-1133">Transmembrane helix</keyword>
<organism evidence="2 3">
    <name type="scientific">Candidatus Paraprevotella stercoravium</name>
    <dbReference type="NCBI Taxonomy" id="2838725"/>
    <lineage>
        <taxon>Bacteria</taxon>
        <taxon>Pseudomonadati</taxon>
        <taxon>Bacteroidota</taxon>
        <taxon>Bacteroidia</taxon>
        <taxon>Bacteroidales</taxon>
        <taxon>Prevotellaceae</taxon>
        <taxon>Paraprevotella</taxon>
    </lineage>
</organism>
<feature type="transmembrane region" description="Helical" evidence="1">
    <location>
        <begin position="37"/>
        <end position="54"/>
    </location>
</feature>
<proteinExistence type="predicted"/>
<reference evidence="2" key="2">
    <citation type="submission" date="2021-04" db="EMBL/GenBank/DDBJ databases">
        <authorList>
            <person name="Gilroy R."/>
        </authorList>
    </citation>
    <scope>NUCLEOTIDE SEQUENCE</scope>
    <source>
        <strain evidence="2">G3-2149</strain>
    </source>
</reference>
<protein>
    <submittedName>
        <fullName evidence="2">Uncharacterized protein</fullName>
    </submittedName>
</protein>
<evidence type="ECO:0000256" key="1">
    <source>
        <dbReference type="SAM" id="Phobius"/>
    </source>
</evidence>
<evidence type="ECO:0000313" key="3">
    <source>
        <dbReference type="Proteomes" id="UP000823865"/>
    </source>
</evidence>
<accession>A0A9E2L7N6</accession>
<dbReference type="Proteomes" id="UP000823865">
    <property type="component" value="Unassembled WGS sequence"/>
</dbReference>
<feature type="transmembrane region" description="Helical" evidence="1">
    <location>
        <begin position="12"/>
        <end position="31"/>
    </location>
</feature>
<gene>
    <name evidence="2" type="ORF">H9789_04385</name>
</gene>
<evidence type="ECO:0000313" key="2">
    <source>
        <dbReference type="EMBL" id="MBU3853043.1"/>
    </source>
</evidence>
<name>A0A9E2L7N6_9BACT</name>
<dbReference type="EMBL" id="JAHLFU010000086">
    <property type="protein sequence ID" value="MBU3853043.1"/>
    <property type="molecule type" value="Genomic_DNA"/>
</dbReference>
<sequence length="74" mass="8453">MNKQDINKNLAYSGVLCILCLALGALCLWLRLLELAAALACLALFEGLIFGIWYQRLKKAKRKEEKSPFKYHKP</sequence>
<keyword evidence="1" id="KW-0812">Transmembrane</keyword>
<keyword evidence="1" id="KW-0472">Membrane</keyword>
<dbReference type="AlphaFoldDB" id="A0A9E2L7N6"/>